<keyword evidence="2" id="KW-0614">Plasmid</keyword>
<feature type="compositionally biased region" description="Basic and acidic residues" evidence="1">
    <location>
        <begin position="173"/>
        <end position="192"/>
    </location>
</feature>
<protein>
    <submittedName>
        <fullName evidence="2">Uncharacterized protein</fullName>
    </submittedName>
</protein>
<reference evidence="2 3" key="1">
    <citation type="journal article" date="2010" name="PLoS ONE">
        <title>The glycobiome of the rumen bacterium Butyrivibrio proteoclasticus B316(T) highlights adaptation to a polysaccharide-rich environment.</title>
        <authorList>
            <person name="Kelly W.J."/>
            <person name="Leahy S.C."/>
            <person name="Altermann E."/>
            <person name="Yeoman C.J."/>
            <person name="Dunne J.C."/>
            <person name="Kong Z."/>
            <person name="Pacheco D.M."/>
            <person name="Li D."/>
            <person name="Noel S.J."/>
            <person name="Moon C.D."/>
            <person name="Cookson A.L."/>
            <person name="Attwood G.T."/>
        </authorList>
    </citation>
    <scope>NUCLEOTIDE SEQUENCE [LARGE SCALE GENOMIC DNA]</scope>
    <source>
        <strain evidence="3">ATCC 51982 / DSM 14932 / B316</strain>
        <plasmid evidence="3">Plasmid pCY186</plasmid>
    </source>
</reference>
<dbReference type="RefSeq" id="WP_013283061.1">
    <property type="nucleotide sequence ID" value="NC_014390.1"/>
</dbReference>
<evidence type="ECO:0000313" key="2">
    <source>
        <dbReference type="EMBL" id="ADL36413.1"/>
    </source>
</evidence>
<keyword evidence="3" id="KW-1185">Reference proteome</keyword>
<name>E0S4T1_BUTPB</name>
<dbReference type="EMBL" id="CP001813">
    <property type="protein sequence ID" value="ADL36413.1"/>
    <property type="molecule type" value="Genomic_DNA"/>
</dbReference>
<evidence type="ECO:0000256" key="1">
    <source>
        <dbReference type="SAM" id="MobiDB-lite"/>
    </source>
</evidence>
<dbReference type="Proteomes" id="UP000001299">
    <property type="component" value="Plasmid pCY186"/>
</dbReference>
<geneLocation type="plasmid" evidence="2 3">
    <name>pCY186</name>
</geneLocation>
<organism evidence="2 3">
    <name type="scientific">Butyrivibrio proteoclasticus (strain ATCC 51982 / DSM 14932 / B316)</name>
    <name type="common">Clostridium proteoclasticum</name>
    <dbReference type="NCBI Taxonomy" id="515622"/>
    <lineage>
        <taxon>Bacteria</taxon>
        <taxon>Bacillati</taxon>
        <taxon>Bacillota</taxon>
        <taxon>Clostridia</taxon>
        <taxon>Lachnospirales</taxon>
        <taxon>Lachnospiraceae</taxon>
        <taxon>Butyrivibrio</taxon>
    </lineage>
</organism>
<proteinExistence type="predicted"/>
<evidence type="ECO:0000313" key="3">
    <source>
        <dbReference type="Proteomes" id="UP000001299"/>
    </source>
</evidence>
<gene>
    <name evidence="2" type="ordered locus">bpr_IV048</name>
</gene>
<dbReference type="AlphaFoldDB" id="E0S4T1"/>
<feature type="compositionally biased region" description="Basic and acidic residues" evidence="1">
    <location>
        <begin position="208"/>
        <end position="227"/>
    </location>
</feature>
<dbReference type="HOGENOM" id="CLU_911145_0_0_9"/>
<sequence>MNKMIINNWVKNLLAPAMKANGCMAEIRTPEDVIENMYYLSKEDGRGSRYIPLQYKRMIEKIICGLFNSGFVYRDKEDVYFDKIGDTLVCCANVFFVSYADDGTKKVLGHGFHCLSLDEVMPGIFMSEAERASKWKATVIGAAKSRALYDAGIGLEFYGDIYAPEENLDEHETEAVDEKGKSRSKEGVKEKVYSQMGNPIPQPKKKAAVKDSSKEEAPSVKAEKEADRVVPPMQNEAQDAGMSIEIAKALKADCGNYQGMTLGDIYETAPKNLAFLIRYSKDEQVKCAAKSIIYADPELKEKLAV</sequence>
<feature type="region of interest" description="Disordered" evidence="1">
    <location>
        <begin position="169"/>
        <end position="227"/>
    </location>
</feature>
<accession>E0S4T1</accession>
<dbReference type="KEGG" id="bpb:bpr_IV048"/>